<reference evidence="2" key="1">
    <citation type="submission" date="2024-05" db="EMBL/GenBank/DDBJ databases">
        <title>Alkalihalobacillus sp. strain MEB203 novel alkaliphilic bacterium from Lonar Lake, India.</title>
        <authorList>
            <person name="Joshi A."/>
            <person name="Thite S."/>
            <person name="Mengade P."/>
        </authorList>
    </citation>
    <scope>NUCLEOTIDE SEQUENCE</scope>
    <source>
        <strain evidence="2">MEB 203</strain>
    </source>
</reference>
<accession>A0ABT5VJS8</accession>
<comment type="similarity">
    <text evidence="1">Belongs to the PspA/Vipp/IM30 family.</text>
</comment>
<evidence type="ECO:0000313" key="2">
    <source>
        <dbReference type="EMBL" id="MDE5414987.1"/>
    </source>
</evidence>
<comment type="caution">
    <text evidence="2">The sequence shown here is derived from an EMBL/GenBank/DDBJ whole genome shotgun (WGS) entry which is preliminary data.</text>
</comment>
<name>A0ABT5VJS8_9BACI</name>
<keyword evidence="3" id="KW-1185">Reference proteome</keyword>
<proteinExistence type="inferred from homology"/>
<protein>
    <submittedName>
        <fullName evidence="2">PspA/IM30 family protein</fullName>
    </submittedName>
</protein>
<dbReference type="EMBL" id="JAOTPO010000012">
    <property type="protein sequence ID" value="MDE5414987.1"/>
    <property type="molecule type" value="Genomic_DNA"/>
</dbReference>
<dbReference type="PANTHER" id="PTHR31088">
    <property type="entry name" value="MEMBRANE-ASSOCIATED PROTEIN VIPP1, CHLOROPLASTIC"/>
    <property type="match status" value="1"/>
</dbReference>
<dbReference type="RefSeq" id="WP_275119593.1">
    <property type="nucleotide sequence ID" value="NZ_JAOTPO010000012.1"/>
</dbReference>
<evidence type="ECO:0000313" key="3">
    <source>
        <dbReference type="Proteomes" id="UP001148125"/>
    </source>
</evidence>
<organism evidence="2 3">
    <name type="scientific">Alkalihalobacterium chitinilyticum</name>
    <dbReference type="NCBI Taxonomy" id="2980103"/>
    <lineage>
        <taxon>Bacteria</taxon>
        <taxon>Bacillati</taxon>
        <taxon>Bacillota</taxon>
        <taxon>Bacilli</taxon>
        <taxon>Bacillales</taxon>
        <taxon>Bacillaceae</taxon>
        <taxon>Alkalihalobacterium</taxon>
    </lineage>
</organism>
<dbReference type="Proteomes" id="UP001148125">
    <property type="component" value="Unassembled WGS sequence"/>
</dbReference>
<dbReference type="InterPro" id="IPR007157">
    <property type="entry name" value="PspA_VIPP1"/>
</dbReference>
<evidence type="ECO:0000256" key="1">
    <source>
        <dbReference type="ARBA" id="ARBA00043985"/>
    </source>
</evidence>
<dbReference type="Pfam" id="PF04012">
    <property type="entry name" value="PspA_IM30"/>
    <property type="match status" value="1"/>
</dbReference>
<dbReference type="PANTHER" id="PTHR31088:SF6">
    <property type="entry name" value="PHAGE SHOCK PROTEIN A"/>
    <property type="match status" value="1"/>
</dbReference>
<gene>
    <name evidence="2" type="ORF">N7Z68_16620</name>
</gene>
<sequence length="222" mass="26130">MIFKRIRDLTVASIHEGLDQLENPVVMLNQYLRDMEKEIVAAEKAITKQMTIKANFEKQKNEAVELMEKRGQQAELALKAGEEQLAKKALLSKKQYEEKVSYYEEVCLQNDEKIAELKDQLYEMREKYQEMKDKKVVLIARANAAKTKQSMDEAMDRFDHEKAQAGFERMERKIFEMETTINLNRNKRDVLLNSQTIEFEYNEAVEHELNTLKEKIRSQTTV</sequence>